<evidence type="ECO:0000256" key="10">
    <source>
        <dbReference type="ARBA" id="ARBA00023157"/>
    </source>
</evidence>
<dbReference type="GO" id="GO:0005737">
    <property type="term" value="C:cytoplasm"/>
    <property type="evidence" value="ECO:0007669"/>
    <property type="project" value="UniProtKB-SubCell"/>
</dbReference>
<dbReference type="Gene3D" id="1.10.510.10">
    <property type="entry name" value="Transferase(Phosphotransferase) domain 1"/>
    <property type="match status" value="1"/>
</dbReference>
<organism evidence="15">
    <name type="scientific">Pundamilia nyererei</name>
    <dbReference type="NCBI Taxonomy" id="303518"/>
    <lineage>
        <taxon>Eukaryota</taxon>
        <taxon>Metazoa</taxon>
        <taxon>Chordata</taxon>
        <taxon>Craniata</taxon>
        <taxon>Vertebrata</taxon>
        <taxon>Euteleostomi</taxon>
        <taxon>Actinopterygii</taxon>
        <taxon>Neopterygii</taxon>
        <taxon>Teleostei</taxon>
        <taxon>Neoteleostei</taxon>
        <taxon>Acanthomorphata</taxon>
        <taxon>Ovalentaria</taxon>
        <taxon>Cichlomorphae</taxon>
        <taxon>Cichliformes</taxon>
        <taxon>Cichlidae</taxon>
        <taxon>African cichlids</taxon>
        <taxon>Pseudocrenilabrinae</taxon>
        <taxon>Haplochromini</taxon>
        <taxon>Pundamilia</taxon>
    </lineage>
</organism>
<dbReference type="InterPro" id="IPR008266">
    <property type="entry name" value="Tyr_kinase_AS"/>
</dbReference>
<dbReference type="PROSITE" id="PS00109">
    <property type="entry name" value="PROTEIN_KINASE_TYR"/>
    <property type="match status" value="1"/>
</dbReference>
<evidence type="ECO:0000256" key="7">
    <source>
        <dbReference type="ARBA" id="ARBA00022741"/>
    </source>
</evidence>
<evidence type="ECO:0000256" key="8">
    <source>
        <dbReference type="ARBA" id="ARBA00022777"/>
    </source>
</evidence>
<dbReference type="SUPFAM" id="SSF56112">
    <property type="entry name" value="Protein kinase-like (PK-like)"/>
    <property type="match status" value="1"/>
</dbReference>
<dbReference type="InterPro" id="IPR011009">
    <property type="entry name" value="Kinase-like_dom_sf"/>
</dbReference>
<dbReference type="Pfam" id="PF07679">
    <property type="entry name" value="I-set"/>
    <property type="match status" value="2"/>
</dbReference>
<dbReference type="PROSITE" id="PS50011">
    <property type="entry name" value="PROTEIN_KINASE_DOM"/>
    <property type="match status" value="1"/>
</dbReference>
<evidence type="ECO:0000256" key="5">
    <source>
        <dbReference type="ARBA" id="ARBA00022679"/>
    </source>
</evidence>
<evidence type="ECO:0000256" key="2">
    <source>
        <dbReference type="ARBA" id="ARBA00006692"/>
    </source>
</evidence>
<dbReference type="InterPro" id="IPR007110">
    <property type="entry name" value="Ig-like_dom"/>
</dbReference>
<dbReference type="Ensembl" id="ENSPNYT00000020237.1">
    <property type="protein sequence ID" value="ENSPNYP00000019749.1"/>
    <property type="gene ID" value="ENSPNYG00000014865.1"/>
</dbReference>
<comment type="subcellular location">
    <subcellularLocation>
        <location evidence="1">Cytoplasm</location>
    </subcellularLocation>
</comment>
<evidence type="ECO:0000259" key="13">
    <source>
        <dbReference type="PROSITE" id="PS50835"/>
    </source>
</evidence>
<dbReference type="InterPro" id="IPR003961">
    <property type="entry name" value="FN3_dom"/>
</dbReference>
<keyword evidence="3" id="KW-0963">Cytoplasm</keyword>
<dbReference type="FunFam" id="2.60.40.10:FF:000147">
    <property type="entry name" value="Myosin light chain kinase"/>
    <property type="match status" value="1"/>
</dbReference>
<evidence type="ECO:0008006" key="16">
    <source>
        <dbReference type="Google" id="ProtNLM"/>
    </source>
</evidence>
<evidence type="ECO:0000256" key="4">
    <source>
        <dbReference type="ARBA" id="ARBA00022527"/>
    </source>
</evidence>
<accession>A0A3B4GCD0</accession>
<dbReference type="PROSITE" id="PS50853">
    <property type="entry name" value="FN3"/>
    <property type="match status" value="2"/>
</dbReference>
<dbReference type="GO" id="GO:0004674">
    <property type="term" value="F:protein serine/threonine kinase activity"/>
    <property type="evidence" value="ECO:0007669"/>
    <property type="project" value="UniProtKB-KW"/>
</dbReference>
<keyword evidence="10" id="KW-1015">Disulfide bond</keyword>
<keyword evidence="5" id="KW-0808">Transferase</keyword>
<dbReference type="FunFam" id="2.60.40.10:FF:000127">
    <property type="entry name" value="titin isoform X1"/>
    <property type="match status" value="1"/>
</dbReference>
<dbReference type="Gene3D" id="2.60.40.10">
    <property type="entry name" value="Immunoglobulins"/>
    <property type="match status" value="5"/>
</dbReference>
<dbReference type="SUPFAM" id="SSF48726">
    <property type="entry name" value="Immunoglobulin"/>
    <property type="match status" value="3"/>
</dbReference>
<dbReference type="GO" id="GO:0005634">
    <property type="term" value="C:nucleus"/>
    <property type="evidence" value="ECO:0007669"/>
    <property type="project" value="TreeGrafter"/>
</dbReference>
<keyword evidence="9" id="KW-0067">ATP-binding</keyword>
<feature type="domain" description="Fibronectin type-III" evidence="14">
    <location>
        <begin position="288"/>
        <end position="381"/>
    </location>
</feature>
<reference evidence="15" key="1">
    <citation type="submission" date="2023-09" db="UniProtKB">
        <authorList>
            <consortium name="Ensembl"/>
        </authorList>
    </citation>
    <scope>IDENTIFICATION</scope>
</reference>
<dbReference type="InterPro" id="IPR000719">
    <property type="entry name" value="Prot_kinase_dom"/>
</dbReference>
<dbReference type="Pfam" id="PF00069">
    <property type="entry name" value="Pkinase"/>
    <property type="match status" value="1"/>
</dbReference>
<evidence type="ECO:0000313" key="15">
    <source>
        <dbReference type="Ensembl" id="ENSPNYP00000019749.1"/>
    </source>
</evidence>
<dbReference type="CDD" id="cd00063">
    <property type="entry name" value="FN3"/>
    <property type="match status" value="2"/>
</dbReference>
<evidence type="ECO:0000259" key="12">
    <source>
        <dbReference type="PROSITE" id="PS50011"/>
    </source>
</evidence>
<keyword evidence="11" id="KW-0393">Immunoglobulin domain</keyword>
<dbReference type="InterPro" id="IPR013783">
    <property type="entry name" value="Ig-like_fold"/>
</dbReference>
<comment type="similarity">
    <text evidence="2">Belongs to the protein kinase superfamily. CAMK Ser/Thr protein kinase family.</text>
</comment>
<dbReference type="PANTHER" id="PTHR24342:SF20">
    <property type="entry name" value="MYOSIN LIGHT CHAIN KINASE, SMOOTH MUSCLE"/>
    <property type="match status" value="1"/>
</dbReference>
<proteinExistence type="inferred from homology"/>
<dbReference type="GO" id="GO:0043065">
    <property type="term" value="P:positive regulation of apoptotic process"/>
    <property type="evidence" value="ECO:0007669"/>
    <property type="project" value="TreeGrafter"/>
</dbReference>
<dbReference type="FunFam" id="1.10.510.10:FF:000329">
    <property type="entry name" value="Titin a"/>
    <property type="match status" value="1"/>
</dbReference>
<dbReference type="AlphaFoldDB" id="A0A3B4GCD0"/>
<dbReference type="SMART" id="SM00060">
    <property type="entry name" value="FN3"/>
    <property type="match status" value="2"/>
</dbReference>
<evidence type="ECO:0000256" key="9">
    <source>
        <dbReference type="ARBA" id="ARBA00022840"/>
    </source>
</evidence>
<evidence type="ECO:0000256" key="3">
    <source>
        <dbReference type="ARBA" id="ARBA00022490"/>
    </source>
</evidence>
<evidence type="ECO:0000256" key="6">
    <source>
        <dbReference type="ARBA" id="ARBA00022737"/>
    </source>
</evidence>
<dbReference type="PANTHER" id="PTHR24342">
    <property type="entry name" value="SERINE/THREONINE-PROTEIN KINASE 17"/>
    <property type="match status" value="1"/>
</dbReference>
<feature type="domain" description="Ig-like" evidence="13">
    <location>
        <begin position="742"/>
        <end position="820"/>
    </location>
</feature>
<dbReference type="GO" id="GO:0035556">
    <property type="term" value="P:intracellular signal transduction"/>
    <property type="evidence" value="ECO:0007669"/>
    <property type="project" value="TreeGrafter"/>
</dbReference>
<feature type="domain" description="Protein kinase" evidence="12">
    <location>
        <begin position="415"/>
        <end position="669"/>
    </location>
</feature>
<evidence type="ECO:0000256" key="11">
    <source>
        <dbReference type="ARBA" id="ARBA00023319"/>
    </source>
</evidence>
<protein>
    <recommendedName>
        <fullName evidence="16">Protein kinase domain-containing protein</fullName>
    </recommendedName>
</protein>
<dbReference type="GO" id="GO:0005524">
    <property type="term" value="F:ATP binding"/>
    <property type="evidence" value="ECO:0007669"/>
    <property type="project" value="UniProtKB-KW"/>
</dbReference>
<keyword evidence="4" id="KW-0723">Serine/threonine-protein kinase</keyword>
<feature type="domain" description="Ig-like" evidence="13">
    <location>
        <begin position="118"/>
        <end position="206"/>
    </location>
</feature>
<dbReference type="Gene3D" id="3.30.200.20">
    <property type="entry name" value="Phosphorylase Kinase, domain 1"/>
    <property type="match status" value="1"/>
</dbReference>
<dbReference type="Pfam" id="PF00041">
    <property type="entry name" value="fn3"/>
    <property type="match status" value="1"/>
</dbReference>
<dbReference type="InterPro" id="IPR013098">
    <property type="entry name" value="Ig_I-set"/>
</dbReference>
<dbReference type="SMART" id="SM00409">
    <property type="entry name" value="IG"/>
    <property type="match status" value="2"/>
</dbReference>
<name>A0A3B4GCD0_9CICH</name>
<keyword evidence="6" id="KW-0677">Repeat</keyword>
<dbReference type="SUPFAM" id="SSF49265">
    <property type="entry name" value="Fibronectin type III"/>
    <property type="match status" value="2"/>
</dbReference>
<evidence type="ECO:0000259" key="14">
    <source>
        <dbReference type="PROSITE" id="PS50853"/>
    </source>
</evidence>
<dbReference type="InterPro" id="IPR003598">
    <property type="entry name" value="Ig_sub2"/>
</dbReference>
<sequence length="864" mass="98005">MRSIHSKILLECIDVRMNLSKIIDPFPFCFPVDKPSQPGEIDIVSVTKDCITIHWLRPEHDGGKEILGYWIEFRQAGESAWKKCNKERSKDRQFTMGGLMEATDVIKHCCLSAVGEAPALTEDIQDVTTKLGESGTLTCGIIGRPLPEIKWYRFGKELIQSRKYKMSSDGRNHSLSILTDEQEDEGLYTCRAINEAGEIESSGKLRLQAAPQFHPGFPLKEKYFAGAGQEILSNSPYHQVITTRSFTSLVFQKGVQRKDTGYYIITAKNRFGMDKQTIEVNVADIPEAPKGLVVSEIARDSITLVWEPPVSDGGSNIINYIVEKCPTTSDRWIRAGQTTDCSITIINIFGKAKYQFRVIAENQFGLSPPSEPTEPITTKEDKSVIRNYDEEVDETREITKEEALFYKVKELSSKYIISEELAHCQFGVVHRCIEIATKKTYMAKFIKVKGTDRELVLREIEALNVGRHKNIIYLHEYFESMEEIILIFEFISGVDIFERLGTSNFELTEQEIVKYLRQVCSALKFLHSHNFGHFDIRPDNIVYTTRKSTNIKIIEMGQARLLVPGENIRMLFSAPEYCAPEVHRHDLVTTATDMWSVGVMAYVLLSGLNPFAAESTTKMIENITNCEYVFDSEAFKDISLEAMDFVDRLLVKDRKLRMTAHEALEHPWLKMKIEHISNKAIRTLRHRRYYQTLVKRVDTIVSAARVAYGGAFKNQRGLAVGKVKIGTECHGFRAGPVMHASAEEGGYARFTCSIAKHDKSTQVSWYFGNCQLHTSHKYEITYSNGFASIYVKDIEESDDGVYRCKVLSDDGEDSAYGELFVETFIGDDEERNPYNGGVVCLFFYFPAGSDVIHDGFPLLQQHGS</sequence>
<dbReference type="InterPro" id="IPR036116">
    <property type="entry name" value="FN3_sf"/>
</dbReference>
<dbReference type="GeneTree" id="ENSGT01150000286978"/>
<dbReference type="SMART" id="SM00408">
    <property type="entry name" value="IGc2"/>
    <property type="match status" value="2"/>
</dbReference>
<feature type="domain" description="Fibronectin type-III" evidence="14">
    <location>
        <begin position="37"/>
        <end position="132"/>
    </location>
</feature>
<evidence type="ECO:0000256" key="1">
    <source>
        <dbReference type="ARBA" id="ARBA00004496"/>
    </source>
</evidence>
<dbReference type="InterPro" id="IPR003599">
    <property type="entry name" value="Ig_sub"/>
</dbReference>
<dbReference type="PROSITE" id="PS50835">
    <property type="entry name" value="IG_LIKE"/>
    <property type="match status" value="2"/>
</dbReference>
<dbReference type="CDD" id="cd00096">
    <property type="entry name" value="Ig"/>
    <property type="match status" value="1"/>
</dbReference>
<keyword evidence="8" id="KW-0418">Kinase</keyword>
<dbReference type="InterPro" id="IPR036179">
    <property type="entry name" value="Ig-like_dom_sf"/>
</dbReference>
<keyword evidence="7" id="KW-0547">Nucleotide-binding</keyword>